<dbReference type="PANTHER" id="PTHR14859">
    <property type="entry name" value="CALCOFLUOR WHITE HYPERSENSITIVE PROTEIN PRECURSOR"/>
    <property type="match status" value="1"/>
</dbReference>
<name>A0ABV2T7W6_9BACT</name>
<feature type="transmembrane region" description="Helical" evidence="1">
    <location>
        <begin position="68"/>
        <end position="87"/>
    </location>
</feature>
<comment type="caution">
    <text evidence="3">The sequence shown here is derived from an EMBL/GenBank/DDBJ whole genome shotgun (WGS) entry which is preliminary data.</text>
</comment>
<keyword evidence="3" id="KW-0540">Nuclease</keyword>
<keyword evidence="1" id="KW-0472">Membrane</keyword>
<organism evidence="3 4">
    <name type="scientific">Chitinophaga defluvii</name>
    <dbReference type="NCBI Taxonomy" id="3163343"/>
    <lineage>
        <taxon>Bacteria</taxon>
        <taxon>Pseudomonadati</taxon>
        <taxon>Bacteroidota</taxon>
        <taxon>Chitinophagia</taxon>
        <taxon>Chitinophagales</taxon>
        <taxon>Chitinophagaceae</taxon>
        <taxon>Chitinophaga</taxon>
    </lineage>
</organism>
<dbReference type="InterPro" id="IPR051916">
    <property type="entry name" value="GPI-anchor_lipid_remodeler"/>
</dbReference>
<dbReference type="CDD" id="cd09084">
    <property type="entry name" value="EEP-2"/>
    <property type="match status" value="1"/>
</dbReference>
<dbReference type="InterPro" id="IPR005135">
    <property type="entry name" value="Endo/exonuclease/phosphatase"/>
</dbReference>
<dbReference type="EMBL" id="JBEXAC010000002">
    <property type="protein sequence ID" value="MET6999086.1"/>
    <property type="molecule type" value="Genomic_DNA"/>
</dbReference>
<dbReference type="Pfam" id="PF03372">
    <property type="entry name" value="Exo_endo_phos"/>
    <property type="match status" value="1"/>
</dbReference>
<dbReference type="Gene3D" id="3.60.10.10">
    <property type="entry name" value="Endonuclease/exonuclease/phosphatase"/>
    <property type="match status" value="1"/>
</dbReference>
<dbReference type="SUPFAM" id="SSF56219">
    <property type="entry name" value="DNase I-like"/>
    <property type="match status" value="1"/>
</dbReference>
<keyword evidence="1" id="KW-0812">Transmembrane</keyword>
<accession>A0ABV2T7W6</accession>
<sequence length="371" mass="42142">MTVLKVIIRRLLLWSNIILVIALLLSTWLPKLSPQSLWLSGFAGLFFPIFCSLCLIYIPIWLFYKKPYYWFSIAGILLCINAIRHSFGTNFRSPAASKKAASHFTLMSFNTSSMGLKSYSADQTLSKEIDSVLKVASPDILCLQEFYTNDNPKLVDNLNHIRQNLNYPHFYFTCDKTQWNTWHFGIALFSRYPVVDAHKIPCGYSPAGSGSSFLQADVLIGKDTVRIITAQLQSYMFNGNDYNHLGNLKNKASFSLSGLGQVIKKMRRTFSSRATQAEALSRLASESPYATVICGDFNDTPVSYTYNTLSRNLKDTFLETSWGLGRTLSFLSPTLRIDYILTQDNFNINGFQIYKQPFFEHFPIMANLSLK</sequence>
<dbReference type="PANTHER" id="PTHR14859:SF15">
    <property type="entry name" value="ENDONUCLEASE_EXONUCLEASE_PHOSPHATASE DOMAIN-CONTAINING PROTEIN"/>
    <property type="match status" value="1"/>
</dbReference>
<keyword evidence="3" id="KW-0378">Hydrolase</keyword>
<feature type="domain" description="Endonuclease/exonuclease/phosphatase" evidence="2">
    <location>
        <begin position="107"/>
        <end position="351"/>
    </location>
</feature>
<evidence type="ECO:0000313" key="4">
    <source>
        <dbReference type="Proteomes" id="UP001549749"/>
    </source>
</evidence>
<proteinExistence type="predicted"/>
<feature type="transmembrane region" description="Helical" evidence="1">
    <location>
        <begin position="36"/>
        <end position="61"/>
    </location>
</feature>
<evidence type="ECO:0000256" key="1">
    <source>
        <dbReference type="SAM" id="Phobius"/>
    </source>
</evidence>
<keyword evidence="4" id="KW-1185">Reference proteome</keyword>
<keyword evidence="1" id="KW-1133">Transmembrane helix</keyword>
<dbReference type="Proteomes" id="UP001549749">
    <property type="component" value="Unassembled WGS sequence"/>
</dbReference>
<feature type="transmembrane region" description="Helical" evidence="1">
    <location>
        <begin position="12"/>
        <end position="30"/>
    </location>
</feature>
<dbReference type="GO" id="GO:0004519">
    <property type="term" value="F:endonuclease activity"/>
    <property type="evidence" value="ECO:0007669"/>
    <property type="project" value="UniProtKB-KW"/>
</dbReference>
<gene>
    <name evidence="3" type="ORF">ABR189_16990</name>
</gene>
<keyword evidence="3" id="KW-0255">Endonuclease</keyword>
<evidence type="ECO:0000259" key="2">
    <source>
        <dbReference type="Pfam" id="PF03372"/>
    </source>
</evidence>
<reference evidence="3 4" key="1">
    <citation type="submission" date="2024-06" db="EMBL/GenBank/DDBJ databases">
        <title>Chitinophaga defluvii sp. nov., isolated from municipal sewage.</title>
        <authorList>
            <person name="Zhang L."/>
        </authorList>
    </citation>
    <scope>NUCLEOTIDE SEQUENCE [LARGE SCALE GENOMIC DNA]</scope>
    <source>
        <strain evidence="3 4">H8</strain>
    </source>
</reference>
<protein>
    <submittedName>
        <fullName evidence="3">Endonuclease/exonuclease/phosphatase family protein</fullName>
    </submittedName>
</protein>
<dbReference type="InterPro" id="IPR036691">
    <property type="entry name" value="Endo/exonu/phosph_ase_sf"/>
</dbReference>
<dbReference type="RefSeq" id="WP_354661652.1">
    <property type="nucleotide sequence ID" value="NZ_JBEXAC010000002.1"/>
</dbReference>
<evidence type="ECO:0000313" key="3">
    <source>
        <dbReference type="EMBL" id="MET6999086.1"/>
    </source>
</evidence>